<reference evidence="2 3" key="1">
    <citation type="submission" date="2011-01" db="EMBL/GenBank/DDBJ databases">
        <authorList>
            <person name="Muzny D."/>
            <person name="Qin X."/>
            <person name="Deng J."/>
            <person name="Jiang H."/>
            <person name="Liu Y."/>
            <person name="Qu J."/>
            <person name="Song X.-Z."/>
            <person name="Zhang L."/>
            <person name="Thornton R."/>
            <person name="Coyle M."/>
            <person name="Francisco L."/>
            <person name="Jackson L."/>
            <person name="Javaid M."/>
            <person name="Korchina V."/>
            <person name="Kovar C."/>
            <person name="Mata R."/>
            <person name="Mathew T."/>
            <person name="Ngo R."/>
            <person name="Nguyen L."/>
            <person name="Nguyen N."/>
            <person name="Okwuonu G."/>
            <person name="Ongeri F."/>
            <person name="Pham C."/>
            <person name="Simmons D."/>
            <person name="Wilczek-Boney K."/>
            <person name="Hale W."/>
            <person name="Jakkamsetti A."/>
            <person name="Pham P."/>
            <person name="Ruth R."/>
            <person name="San Lucas F."/>
            <person name="Warren J."/>
            <person name="Zhang J."/>
            <person name="Zhao Z."/>
            <person name="Zhou C."/>
            <person name="Zhu D."/>
            <person name="Lee S."/>
            <person name="Bess C."/>
            <person name="Blankenburg K."/>
            <person name="Forbes L."/>
            <person name="Fu Q."/>
            <person name="Gubbala S."/>
            <person name="Hirani K."/>
            <person name="Jayaseelan J.C."/>
            <person name="Lara F."/>
            <person name="Munidasa M."/>
            <person name="Palculict T."/>
            <person name="Patil S."/>
            <person name="Pu L.-L."/>
            <person name="Saada N."/>
            <person name="Tang L."/>
            <person name="Weissenberger G."/>
            <person name="Zhu Y."/>
            <person name="Hemphill L."/>
            <person name="Shang Y."/>
            <person name="Youmans B."/>
            <person name="Ayvaz T."/>
            <person name="Ross M."/>
            <person name="Santibanez J."/>
            <person name="Aqrawi P."/>
            <person name="Gross S."/>
            <person name="Joshi V."/>
            <person name="Fowler G."/>
            <person name="Nazareth L."/>
            <person name="Reid J."/>
            <person name="Worley K."/>
            <person name="Petrosino J."/>
            <person name="Highlander S."/>
            <person name="Gibbs R."/>
        </authorList>
    </citation>
    <scope>NUCLEOTIDE SEQUENCE [LARGE SCALE GENOMIC DNA]</scope>
    <source>
        <strain evidence="2 3">ATCC 25976</strain>
    </source>
</reference>
<proteinExistence type="predicted"/>
<dbReference type="Pfam" id="PF01298">
    <property type="entry name" value="TbpB_B_D"/>
    <property type="match status" value="1"/>
</dbReference>
<evidence type="ECO:0000259" key="1">
    <source>
        <dbReference type="Pfam" id="PF01298"/>
    </source>
</evidence>
<dbReference type="InterPro" id="IPR011250">
    <property type="entry name" value="OMP/PagP_B-barrel"/>
</dbReference>
<organism evidence="2 3">
    <name type="scientific">Actinobacillus ureae ATCC 25976</name>
    <dbReference type="NCBI Taxonomy" id="887324"/>
    <lineage>
        <taxon>Bacteria</taxon>
        <taxon>Pseudomonadati</taxon>
        <taxon>Pseudomonadota</taxon>
        <taxon>Gammaproteobacteria</taxon>
        <taxon>Pasteurellales</taxon>
        <taxon>Pasteurellaceae</taxon>
        <taxon>Actinobacillus</taxon>
    </lineage>
</organism>
<feature type="domain" description="Transferrin-binding protein B C-lobe/N-lobe beta-barrel" evidence="1">
    <location>
        <begin position="4"/>
        <end position="42"/>
    </location>
</feature>
<gene>
    <name evidence="2" type="ORF">HMPREF0027_1926</name>
</gene>
<protein>
    <recommendedName>
        <fullName evidence="1">Transferrin-binding protein B C-lobe/N-lobe beta-barrel domain-containing protein</fullName>
    </recommendedName>
</protein>
<dbReference type="InterPro" id="IPR001677">
    <property type="entry name" value="TbpB_B_D"/>
</dbReference>
<dbReference type="Proteomes" id="UP000005467">
    <property type="component" value="Unassembled WGS sequence"/>
</dbReference>
<comment type="caution">
    <text evidence="2">The sequence shown here is derived from an EMBL/GenBank/DDBJ whole genome shotgun (WGS) entry which is preliminary data.</text>
</comment>
<dbReference type="HOGENOM" id="CLU_3179205_0_0_6"/>
<name>E8KJA9_9PAST</name>
<dbReference type="AlphaFoldDB" id="E8KJA9"/>
<dbReference type="SUPFAM" id="SSF56925">
    <property type="entry name" value="OMPA-like"/>
    <property type="match status" value="1"/>
</dbReference>
<dbReference type="Gene3D" id="2.40.160.90">
    <property type="match status" value="1"/>
</dbReference>
<accession>E8KJA9</accession>
<evidence type="ECO:0000313" key="3">
    <source>
        <dbReference type="Proteomes" id="UP000005467"/>
    </source>
</evidence>
<sequence>MVHINAKVNGGFYGSNASELGGTLLSDEANNDKATGVFGAKRQVQK</sequence>
<dbReference type="EMBL" id="AEVG01000131">
    <property type="protein sequence ID" value="EFX90986.1"/>
    <property type="molecule type" value="Genomic_DNA"/>
</dbReference>
<evidence type="ECO:0000313" key="2">
    <source>
        <dbReference type="EMBL" id="EFX90986.1"/>
    </source>
</evidence>
<keyword evidence="3" id="KW-1185">Reference proteome</keyword>